<sequence>MSAADTIIVADRVHTLDPAGTRAEGVAAAVAVKDGLIVAVGGTAEVTAQWRGAATEVQHLPGATLTPGLTDGHMHPVFGAGSFRGVDLSGCRTVADLRAALAAAVAGTGRGEWISGFGLDHNTFQGAPISNAVIDEVLDGIPALLVLYDGHSALASSAALRAAGIEGPRTFASRSQIVCGPDGRPTGHLLEDGAIRLVRDLMPVADLQERRAQVLDLLHSMAATGLTGGHVMDCEGDALELIAGIEELPLRLRIAPWAMPGDIDAQIDHLLALRGTGGPRWSVDAVKFFIDGTVEGGTAWLETADCHGRSTDSFWHDPAHYTRAVQRLDAAGMQAVTHAIGDAGVRHALDALDPSIGPGGPGGPGAPSVRPTRGVRPVRHRIEHIETLPYDQVKRFAHLDVAASMQPTHTAYTRADHSDDWSTRLGAERAGRAWCCRDLRDTGATLVLGSDWPIAHFDPRQVLATAQLRRLPGTDSQPVGPEQALTALMALEGMTTHAAHATGQGHHAGRIAPGHRADLTAFGLDPLTAPPDELAEAPIRLTMVDGVTTHRG</sequence>
<accession>A0ABV6WZ69</accession>
<name>A0ABV6WZ69_9ACTN</name>
<organism evidence="2 3">
    <name type="scientific">Streptacidiphilus alkalitolerans</name>
    <dbReference type="NCBI Taxonomy" id="3342712"/>
    <lineage>
        <taxon>Bacteria</taxon>
        <taxon>Bacillati</taxon>
        <taxon>Actinomycetota</taxon>
        <taxon>Actinomycetes</taxon>
        <taxon>Kitasatosporales</taxon>
        <taxon>Streptomycetaceae</taxon>
        <taxon>Streptacidiphilus</taxon>
    </lineage>
</organism>
<evidence type="ECO:0000313" key="2">
    <source>
        <dbReference type="EMBL" id="MFC1431023.1"/>
    </source>
</evidence>
<dbReference type="SUPFAM" id="SSF51556">
    <property type="entry name" value="Metallo-dependent hydrolases"/>
    <property type="match status" value="1"/>
</dbReference>
<reference evidence="2 3" key="1">
    <citation type="submission" date="2024-09" db="EMBL/GenBank/DDBJ databases">
        <authorList>
            <person name="Lee S.D."/>
        </authorList>
    </citation>
    <scope>NUCLEOTIDE SEQUENCE [LARGE SCALE GENOMIC DNA]</scope>
    <source>
        <strain evidence="2 3">N1-3</strain>
    </source>
</reference>
<dbReference type="InterPro" id="IPR011059">
    <property type="entry name" value="Metal-dep_hydrolase_composite"/>
</dbReference>
<dbReference type="GO" id="GO:0016787">
    <property type="term" value="F:hydrolase activity"/>
    <property type="evidence" value="ECO:0007669"/>
    <property type="project" value="UniProtKB-KW"/>
</dbReference>
<gene>
    <name evidence="2" type="ORF">ACEZDB_10205</name>
</gene>
<keyword evidence="2" id="KW-0378">Hydrolase</keyword>
<dbReference type="InterPro" id="IPR032466">
    <property type="entry name" value="Metal_Hydrolase"/>
</dbReference>
<comment type="caution">
    <text evidence="2">The sequence shown here is derived from an EMBL/GenBank/DDBJ whole genome shotgun (WGS) entry which is preliminary data.</text>
</comment>
<dbReference type="RefSeq" id="WP_380551161.1">
    <property type="nucleotide sequence ID" value="NZ_JBHEZY010000003.1"/>
</dbReference>
<dbReference type="Gene3D" id="2.30.40.10">
    <property type="entry name" value="Urease, subunit C, domain 1"/>
    <property type="match status" value="1"/>
</dbReference>
<dbReference type="CDD" id="cd01300">
    <property type="entry name" value="YtcJ_like"/>
    <property type="match status" value="1"/>
</dbReference>
<dbReference type="Pfam" id="PF07969">
    <property type="entry name" value="Amidohydro_3"/>
    <property type="match status" value="1"/>
</dbReference>
<dbReference type="Gene3D" id="3.20.20.140">
    <property type="entry name" value="Metal-dependent hydrolases"/>
    <property type="match status" value="1"/>
</dbReference>
<evidence type="ECO:0000259" key="1">
    <source>
        <dbReference type="Pfam" id="PF07969"/>
    </source>
</evidence>
<proteinExistence type="predicted"/>
<dbReference type="Gene3D" id="3.10.310.70">
    <property type="match status" value="1"/>
</dbReference>
<dbReference type="Proteomes" id="UP001592530">
    <property type="component" value="Unassembled WGS sequence"/>
</dbReference>
<dbReference type="EC" id="3.5.-.-" evidence="2"/>
<dbReference type="PANTHER" id="PTHR22642">
    <property type="entry name" value="IMIDAZOLONEPROPIONASE"/>
    <property type="match status" value="1"/>
</dbReference>
<dbReference type="PANTHER" id="PTHR22642:SF2">
    <property type="entry name" value="PROTEIN LONG AFTER FAR-RED 3"/>
    <property type="match status" value="1"/>
</dbReference>
<protein>
    <submittedName>
        <fullName evidence="2">Amidohydrolase</fullName>
        <ecNumber evidence="2">3.5.-.-</ecNumber>
    </submittedName>
</protein>
<dbReference type="EMBL" id="JBHEZY010000003">
    <property type="protein sequence ID" value="MFC1431023.1"/>
    <property type="molecule type" value="Genomic_DNA"/>
</dbReference>
<feature type="domain" description="Amidohydrolase 3" evidence="1">
    <location>
        <begin position="60"/>
        <end position="549"/>
    </location>
</feature>
<dbReference type="SUPFAM" id="SSF51338">
    <property type="entry name" value="Composite domain of metallo-dependent hydrolases"/>
    <property type="match status" value="1"/>
</dbReference>
<dbReference type="InterPro" id="IPR013108">
    <property type="entry name" value="Amidohydro_3"/>
</dbReference>
<evidence type="ECO:0000313" key="3">
    <source>
        <dbReference type="Proteomes" id="UP001592530"/>
    </source>
</evidence>
<dbReference type="InterPro" id="IPR033932">
    <property type="entry name" value="YtcJ-like"/>
</dbReference>